<dbReference type="Pfam" id="PF04082">
    <property type="entry name" value="Fungal_trans"/>
    <property type="match status" value="1"/>
</dbReference>
<dbReference type="RefSeq" id="XP_040642988.1">
    <property type="nucleotide sequence ID" value="XM_040785650.1"/>
</dbReference>
<evidence type="ECO:0000256" key="2">
    <source>
        <dbReference type="ARBA" id="ARBA00022723"/>
    </source>
</evidence>
<gene>
    <name evidence="9" type="ORF">EURHEDRAFT_492625</name>
</gene>
<keyword evidence="10" id="KW-1185">Reference proteome</keyword>
<name>A0A017SSN4_ASPRC</name>
<evidence type="ECO:0000313" key="9">
    <source>
        <dbReference type="EMBL" id="EYE99300.1"/>
    </source>
</evidence>
<dbReference type="InterPro" id="IPR001138">
    <property type="entry name" value="Zn2Cys6_DnaBD"/>
</dbReference>
<dbReference type="InterPro" id="IPR036864">
    <property type="entry name" value="Zn2-C6_fun-type_DNA-bd_sf"/>
</dbReference>
<keyword evidence="7" id="KW-0539">Nucleus</keyword>
<evidence type="ECO:0000256" key="1">
    <source>
        <dbReference type="ARBA" id="ARBA00004123"/>
    </source>
</evidence>
<proteinExistence type="predicted"/>
<dbReference type="Proteomes" id="UP000019804">
    <property type="component" value="Unassembled WGS sequence"/>
</dbReference>
<dbReference type="InterPro" id="IPR007219">
    <property type="entry name" value="XnlR_reg_dom"/>
</dbReference>
<dbReference type="Pfam" id="PF00172">
    <property type="entry name" value="Zn_clus"/>
    <property type="match status" value="1"/>
</dbReference>
<protein>
    <recommendedName>
        <fullName evidence="8">Zn(2)-C6 fungal-type domain-containing protein</fullName>
    </recommendedName>
</protein>
<dbReference type="GeneID" id="63700774"/>
<dbReference type="AlphaFoldDB" id="A0A017SSN4"/>
<dbReference type="HOGENOM" id="CLU_420395_0_0_1"/>
<keyword evidence="4" id="KW-0805">Transcription regulation</keyword>
<dbReference type="SUPFAM" id="SSF57701">
    <property type="entry name" value="Zn2/Cys6 DNA-binding domain"/>
    <property type="match status" value="1"/>
</dbReference>
<evidence type="ECO:0000313" key="10">
    <source>
        <dbReference type="Proteomes" id="UP000019804"/>
    </source>
</evidence>
<dbReference type="GO" id="GO:0005634">
    <property type="term" value="C:nucleus"/>
    <property type="evidence" value="ECO:0007669"/>
    <property type="project" value="UniProtKB-SubCell"/>
</dbReference>
<comment type="subcellular location">
    <subcellularLocation>
        <location evidence="1">Nucleus</location>
    </subcellularLocation>
</comment>
<keyword evidence="2" id="KW-0479">Metal-binding</keyword>
<keyword evidence="5" id="KW-0238">DNA-binding</keyword>
<accession>A0A017SSN4</accession>
<dbReference type="GO" id="GO:0008270">
    <property type="term" value="F:zinc ion binding"/>
    <property type="evidence" value="ECO:0007669"/>
    <property type="project" value="InterPro"/>
</dbReference>
<dbReference type="GO" id="GO:0000981">
    <property type="term" value="F:DNA-binding transcription factor activity, RNA polymerase II-specific"/>
    <property type="evidence" value="ECO:0007669"/>
    <property type="project" value="InterPro"/>
</dbReference>
<dbReference type="GO" id="GO:0043565">
    <property type="term" value="F:sequence-specific DNA binding"/>
    <property type="evidence" value="ECO:0007669"/>
    <property type="project" value="TreeGrafter"/>
</dbReference>
<dbReference type="GO" id="GO:0045944">
    <property type="term" value="P:positive regulation of transcription by RNA polymerase II"/>
    <property type="evidence" value="ECO:0007669"/>
    <property type="project" value="TreeGrafter"/>
</dbReference>
<dbReference type="OrthoDB" id="189997at2759"/>
<sequence length="655" mass="73769">MSEDSTASSSPFAPRRHRRGLTRIAAACERCRRRKQKCDGRTPTCGACDTAGASCIPSDRLVVRQSDSERDVLRSQLGHLQQQHNSLLQQFDQLRAEVSRRDSVSVSDMASPETLAIVPPLLQHHGRVLNLDIPYSGRILRPTFSRRSTVRDLNWSALSSAWDLWGDDTAPNYVSQAFSIPVDFDVNAYRSLVNTFFDCRWPYLPVLHRPSFTTKHLNPFLSKSTKSSISNFMVNMVCAVAATEKSWLQHEDGQIHRAFFGRAVQDLHIVIGSDDLECVQCLLLLCMYGHNEPQSVNMWYTTSLALQLAIGIDLHRKESLTSQSLLCTEMSKRVFWCSYVMSCNMAINMGRPLGIHESDITTPLPLPLADDQLSDSCVHPTLSQAAISQVPDTSAFIHIIQLRKINAAIYHSFHSIGRRTNDSQELDSLRKRYFSELNQWLMTAPRYPRPFCTFQTNEWFHIAFHHATLSLYRPSRAIPMPSSEDLRICMESAIGLISSYSSLYARNRIKYTFVAIHSLFMAAVAMLYALRASPPLRQELTHPVVQTNIVTFLTLFRGISNGRAVGEKCSRIIERLGNSILSLFDDTTIPSAEVDTEFQSWFGLQTHTFSTATKSQHGGLLDNATPQFPEIDLPWADLFVEGIDMGSTDVSGFFC</sequence>
<dbReference type="PANTHER" id="PTHR47782:SF12">
    <property type="entry name" value="ZN(II)2CYS6 TRANSCRIPTION FACTOR (EUROFUNG)"/>
    <property type="match status" value="1"/>
</dbReference>
<dbReference type="SMART" id="SM00066">
    <property type="entry name" value="GAL4"/>
    <property type="match status" value="1"/>
</dbReference>
<keyword evidence="6" id="KW-0804">Transcription</keyword>
<dbReference type="InterPro" id="IPR052202">
    <property type="entry name" value="Yeast_MetPath_Reg"/>
</dbReference>
<dbReference type="EMBL" id="KK088412">
    <property type="protein sequence ID" value="EYE99300.1"/>
    <property type="molecule type" value="Genomic_DNA"/>
</dbReference>
<reference evidence="10" key="1">
    <citation type="journal article" date="2014" name="Nat. Commun.">
        <title>Genomic adaptations of the halophilic Dead Sea filamentous fungus Eurotium rubrum.</title>
        <authorList>
            <person name="Kis-Papo T."/>
            <person name="Weig A.R."/>
            <person name="Riley R."/>
            <person name="Persoh D."/>
            <person name="Salamov A."/>
            <person name="Sun H."/>
            <person name="Lipzen A."/>
            <person name="Wasser S.P."/>
            <person name="Rambold G."/>
            <person name="Grigoriev I.V."/>
            <person name="Nevo E."/>
        </authorList>
    </citation>
    <scope>NUCLEOTIDE SEQUENCE [LARGE SCALE GENOMIC DNA]</scope>
    <source>
        <strain evidence="10">CBS 135680</strain>
    </source>
</reference>
<dbReference type="Gene3D" id="4.10.240.10">
    <property type="entry name" value="Zn(2)-C6 fungal-type DNA-binding domain"/>
    <property type="match status" value="1"/>
</dbReference>
<keyword evidence="3" id="KW-0862">Zinc</keyword>
<dbReference type="PROSITE" id="PS50048">
    <property type="entry name" value="ZN2_CY6_FUNGAL_2"/>
    <property type="match status" value="1"/>
</dbReference>
<organism evidence="9 10">
    <name type="scientific">Aspergillus ruber (strain CBS 135680)</name>
    <dbReference type="NCBI Taxonomy" id="1388766"/>
    <lineage>
        <taxon>Eukaryota</taxon>
        <taxon>Fungi</taxon>
        <taxon>Dikarya</taxon>
        <taxon>Ascomycota</taxon>
        <taxon>Pezizomycotina</taxon>
        <taxon>Eurotiomycetes</taxon>
        <taxon>Eurotiomycetidae</taxon>
        <taxon>Eurotiales</taxon>
        <taxon>Aspergillaceae</taxon>
        <taxon>Aspergillus</taxon>
        <taxon>Aspergillus subgen. Aspergillus</taxon>
    </lineage>
</organism>
<evidence type="ECO:0000256" key="5">
    <source>
        <dbReference type="ARBA" id="ARBA00023125"/>
    </source>
</evidence>
<dbReference type="PROSITE" id="PS00463">
    <property type="entry name" value="ZN2_CY6_FUNGAL_1"/>
    <property type="match status" value="1"/>
</dbReference>
<dbReference type="SMART" id="SM00906">
    <property type="entry name" value="Fungal_trans"/>
    <property type="match status" value="1"/>
</dbReference>
<feature type="domain" description="Zn(2)-C6 fungal-type" evidence="8">
    <location>
        <begin position="27"/>
        <end position="55"/>
    </location>
</feature>
<evidence type="ECO:0000256" key="7">
    <source>
        <dbReference type="ARBA" id="ARBA00023242"/>
    </source>
</evidence>
<evidence type="ECO:0000259" key="8">
    <source>
        <dbReference type="PROSITE" id="PS50048"/>
    </source>
</evidence>
<evidence type="ECO:0000256" key="3">
    <source>
        <dbReference type="ARBA" id="ARBA00022833"/>
    </source>
</evidence>
<dbReference type="CDD" id="cd00067">
    <property type="entry name" value="GAL4"/>
    <property type="match status" value="1"/>
</dbReference>
<dbReference type="PANTHER" id="PTHR47782">
    <property type="entry name" value="ZN(II)2CYS6 TRANSCRIPTION FACTOR (EUROFUNG)-RELATED"/>
    <property type="match status" value="1"/>
</dbReference>
<evidence type="ECO:0000256" key="4">
    <source>
        <dbReference type="ARBA" id="ARBA00023015"/>
    </source>
</evidence>
<evidence type="ECO:0000256" key="6">
    <source>
        <dbReference type="ARBA" id="ARBA00023163"/>
    </source>
</evidence>
<dbReference type="GO" id="GO:0006351">
    <property type="term" value="P:DNA-templated transcription"/>
    <property type="evidence" value="ECO:0007669"/>
    <property type="project" value="InterPro"/>
</dbReference>
<dbReference type="CDD" id="cd12148">
    <property type="entry name" value="fungal_TF_MHR"/>
    <property type="match status" value="1"/>
</dbReference>